<dbReference type="Gene3D" id="1.10.630.10">
    <property type="entry name" value="Cytochrome P450"/>
    <property type="match status" value="1"/>
</dbReference>
<keyword evidence="4" id="KW-0560">Oxidoreductase</keyword>
<dbReference type="InterPro" id="IPR036396">
    <property type="entry name" value="Cyt_P450_sf"/>
</dbReference>
<dbReference type="GO" id="GO:0016705">
    <property type="term" value="F:oxidoreductase activity, acting on paired donors, with incorporation or reduction of molecular oxygen"/>
    <property type="evidence" value="ECO:0007669"/>
    <property type="project" value="InterPro"/>
</dbReference>
<keyword evidence="6" id="KW-1185">Reference proteome</keyword>
<name>A0AA36GJW6_CYLNA</name>
<feature type="binding site" description="axial binding residue" evidence="3">
    <location>
        <position position="44"/>
    </location>
    <ligand>
        <name>heme</name>
        <dbReference type="ChEBI" id="CHEBI:30413"/>
    </ligand>
    <ligandPart>
        <name>Fe</name>
        <dbReference type="ChEBI" id="CHEBI:18248"/>
    </ligandPart>
</feature>
<dbReference type="InterPro" id="IPR017972">
    <property type="entry name" value="Cyt_P450_CS"/>
</dbReference>
<dbReference type="GO" id="GO:0004497">
    <property type="term" value="F:monooxygenase activity"/>
    <property type="evidence" value="ECO:0007669"/>
    <property type="project" value="UniProtKB-KW"/>
</dbReference>
<comment type="similarity">
    <text evidence="1 4">Belongs to the cytochrome P450 family.</text>
</comment>
<evidence type="ECO:0008006" key="7">
    <source>
        <dbReference type="Google" id="ProtNLM"/>
    </source>
</evidence>
<dbReference type="Proteomes" id="UP001176961">
    <property type="component" value="Unassembled WGS sequence"/>
</dbReference>
<keyword evidence="3 4" id="KW-0349">Heme</keyword>
<proteinExistence type="inferred from homology"/>
<organism evidence="5 6">
    <name type="scientific">Cylicocyclus nassatus</name>
    <name type="common">Nematode worm</name>
    <dbReference type="NCBI Taxonomy" id="53992"/>
    <lineage>
        <taxon>Eukaryota</taxon>
        <taxon>Metazoa</taxon>
        <taxon>Ecdysozoa</taxon>
        <taxon>Nematoda</taxon>
        <taxon>Chromadorea</taxon>
        <taxon>Rhabditida</taxon>
        <taxon>Rhabditina</taxon>
        <taxon>Rhabditomorpha</taxon>
        <taxon>Strongyloidea</taxon>
        <taxon>Strongylidae</taxon>
        <taxon>Cylicocyclus</taxon>
    </lineage>
</organism>
<evidence type="ECO:0000256" key="2">
    <source>
        <dbReference type="ARBA" id="ARBA00023033"/>
    </source>
</evidence>
<dbReference type="InterPro" id="IPR001128">
    <property type="entry name" value="Cyt_P450"/>
</dbReference>
<dbReference type="EMBL" id="CATQJL010000112">
    <property type="protein sequence ID" value="CAJ0593363.1"/>
    <property type="molecule type" value="Genomic_DNA"/>
</dbReference>
<accession>A0AA36GJW6</accession>
<evidence type="ECO:0000256" key="4">
    <source>
        <dbReference type="RuleBase" id="RU000461"/>
    </source>
</evidence>
<keyword evidence="3 4" id="KW-0479">Metal-binding</keyword>
<evidence type="ECO:0000313" key="5">
    <source>
        <dbReference type="EMBL" id="CAJ0593363.1"/>
    </source>
</evidence>
<gene>
    <name evidence="5" type="ORF">CYNAS_LOCUS5346</name>
</gene>
<dbReference type="PANTHER" id="PTHR24284">
    <property type="entry name" value="CYTOCHROME P450 FAMILY"/>
    <property type="match status" value="1"/>
</dbReference>
<dbReference type="GO" id="GO:0005506">
    <property type="term" value="F:iron ion binding"/>
    <property type="evidence" value="ECO:0007669"/>
    <property type="project" value="InterPro"/>
</dbReference>
<comment type="caution">
    <text evidence="5">The sequence shown here is derived from an EMBL/GenBank/DDBJ whole genome shotgun (WGS) entry which is preliminary data.</text>
</comment>
<comment type="cofactor">
    <cofactor evidence="3">
        <name>heme</name>
        <dbReference type="ChEBI" id="CHEBI:30413"/>
    </cofactor>
</comment>
<dbReference type="InterPro" id="IPR002401">
    <property type="entry name" value="Cyt_P450_E_grp-I"/>
</dbReference>
<reference evidence="5" key="1">
    <citation type="submission" date="2023-07" db="EMBL/GenBank/DDBJ databases">
        <authorList>
            <consortium name="CYATHOMIX"/>
        </authorList>
    </citation>
    <scope>NUCLEOTIDE SEQUENCE</scope>
    <source>
        <strain evidence="5">N/A</strain>
    </source>
</reference>
<evidence type="ECO:0000313" key="6">
    <source>
        <dbReference type="Proteomes" id="UP001176961"/>
    </source>
</evidence>
<dbReference type="PANTHER" id="PTHR24284:SF1">
    <property type="entry name" value="CYTOCHROME P450 FAMILY"/>
    <property type="match status" value="1"/>
</dbReference>
<dbReference type="Pfam" id="PF00067">
    <property type="entry name" value="p450"/>
    <property type="match status" value="1"/>
</dbReference>
<keyword evidence="2 4" id="KW-0503">Monooxygenase</keyword>
<dbReference type="AlphaFoldDB" id="A0AA36GJW6"/>
<dbReference type="PRINTS" id="PR00463">
    <property type="entry name" value="EP450I"/>
</dbReference>
<evidence type="ECO:0000256" key="3">
    <source>
        <dbReference type="PIRSR" id="PIRSR602401-1"/>
    </source>
</evidence>
<protein>
    <recommendedName>
        <fullName evidence="7">Cytochrome P450</fullName>
    </recommendedName>
</protein>
<evidence type="ECO:0000256" key="1">
    <source>
        <dbReference type="ARBA" id="ARBA00010617"/>
    </source>
</evidence>
<dbReference type="PROSITE" id="PS00086">
    <property type="entry name" value="CYTOCHROME_P450"/>
    <property type="match status" value="1"/>
</dbReference>
<dbReference type="GO" id="GO:0020037">
    <property type="term" value="F:heme binding"/>
    <property type="evidence" value="ECO:0007669"/>
    <property type="project" value="InterPro"/>
</dbReference>
<keyword evidence="3 4" id="KW-0408">Iron</keyword>
<dbReference type="SUPFAM" id="SSF48264">
    <property type="entry name" value="Cytochrome P450"/>
    <property type="match status" value="1"/>
</dbReference>
<sequence>MARSPVFRNPETFQPERFLMDDGVTPKKETVEQLCPFSIGKRQCAGEALARVELFIGLVTLLQHYKIEPAKGHEIDLEPIFAAVLLPKPQPLRLIPLSSHH</sequence>